<accession>A0A0A9DAC5</accession>
<protein>
    <submittedName>
        <fullName evidence="2">Cl17080_1</fullName>
    </submittedName>
</protein>
<name>A0A0A9DAC5_ARUDO</name>
<evidence type="ECO:0000256" key="1">
    <source>
        <dbReference type="SAM" id="MobiDB-lite"/>
    </source>
</evidence>
<evidence type="ECO:0000313" key="2">
    <source>
        <dbReference type="EMBL" id="JAD84781.1"/>
    </source>
</evidence>
<reference evidence="2" key="2">
    <citation type="journal article" date="2015" name="Data Brief">
        <title>Shoot transcriptome of the giant reed, Arundo donax.</title>
        <authorList>
            <person name="Barrero R.A."/>
            <person name="Guerrero F.D."/>
            <person name="Moolhuijzen P."/>
            <person name="Goolsby J.A."/>
            <person name="Tidwell J."/>
            <person name="Bellgard S.E."/>
            <person name="Bellgard M.I."/>
        </authorList>
    </citation>
    <scope>NUCLEOTIDE SEQUENCE</scope>
    <source>
        <tissue evidence="2">Shoot tissue taken approximately 20 cm above the soil surface</tissue>
    </source>
</reference>
<dbReference type="AlphaFoldDB" id="A0A0A9DAC5"/>
<organism evidence="2">
    <name type="scientific">Arundo donax</name>
    <name type="common">Giant reed</name>
    <name type="synonym">Donax arundinaceus</name>
    <dbReference type="NCBI Taxonomy" id="35708"/>
    <lineage>
        <taxon>Eukaryota</taxon>
        <taxon>Viridiplantae</taxon>
        <taxon>Streptophyta</taxon>
        <taxon>Embryophyta</taxon>
        <taxon>Tracheophyta</taxon>
        <taxon>Spermatophyta</taxon>
        <taxon>Magnoliopsida</taxon>
        <taxon>Liliopsida</taxon>
        <taxon>Poales</taxon>
        <taxon>Poaceae</taxon>
        <taxon>PACMAD clade</taxon>
        <taxon>Arundinoideae</taxon>
        <taxon>Arundineae</taxon>
        <taxon>Arundo</taxon>
    </lineage>
</organism>
<feature type="compositionally biased region" description="Basic and acidic residues" evidence="1">
    <location>
        <begin position="84"/>
        <end position="112"/>
    </location>
</feature>
<sequence>MSGTKLLPGSSALMISSLYSSARAVVVIGGFKLGMMMALPKCLALWGSTASRTPPSRRWRCQSSGRVMVSCCGEAAMAVAVRFGRGEEQKRTRQGGDGRRKESEENLGRGCG</sequence>
<reference evidence="2" key="1">
    <citation type="submission" date="2014-09" db="EMBL/GenBank/DDBJ databases">
        <authorList>
            <person name="Magalhaes I.L.F."/>
            <person name="Oliveira U."/>
            <person name="Santos F.R."/>
            <person name="Vidigal T.H.D.A."/>
            <person name="Brescovit A.D."/>
            <person name="Santos A.J."/>
        </authorList>
    </citation>
    <scope>NUCLEOTIDE SEQUENCE</scope>
    <source>
        <tissue evidence="2">Shoot tissue taken approximately 20 cm above the soil surface</tissue>
    </source>
</reference>
<feature type="region of interest" description="Disordered" evidence="1">
    <location>
        <begin position="83"/>
        <end position="112"/>
    </location>
</feature>
<proteinExistence type="predicted"/>
<dbReference type="EMBL" id="GBRH01213114">
    <property type="protein sequence ID" value="JAD84781.1"/>
    <property type="molecule type" value="Transcribed_RNA"/>
</dbReference>